<dbReference type="InterPro" id="IPR022770">
    <property type="entry name" value="IucA/IucC-like_C"/>
</dbReference>
<feature type="domain" description="Aerobactin siderophore biosynthesis IucA/IucC-like C-terminal" evidence="1">
    <location>
        <begin position="62"/>
        <end position="182"/>
    </location>
</feature>
<dbReference type="Pfam" id="PF06276">
    <property type="entry name" value="FhuF"/>
    <property type="match status" value="1"/>
</dbReference>
<dbReference type="EMBL" id="JAECVW010000001">
    <property type="protein sequence ID" value="MBH8594296.1"/>
    <property type="molecule type" value="Genomic_DNA"/>
</dbReference>
<proteinExistence type="predicted"/>
<reference evidence="2 3" key="1">
    <citation type="submission" date="2020-12" db="EMBL/GenBank/DDBJ databases">
        <title>WGS of Thermoactinomyces spp.</title>
        <authorList>
            <person name="Cheng K."/>
        </authorList>
    </citation>
    <scope>NUCLEOTIDE SEQUENCE [LARGE SCALE GENOMIC DNA]</scope>
    <source>
        <strain evidence="3">CICC 10671\DSM 43846</strain>
    </source>
</reference>
<accession>A0A8I1AAA3</accession>
<gene>
    <name evidence="2" type="ORF">I8U20_03025</name>
</gene>
<protein>
    <recommendedName>
        <fullName evidence="1">Aerobactin siderophore biosynthesis IucA/IucC-like C-terminal domain-containing protein</fullName>
    </recommendedName>
</protein>
<keyword evidence="3" id="KW-1185">Reference proteome</keyword>
<evidence type="ECO:0000313" key="2">
    <source>
        <dbReference type="EMBL" id="MBH8594296.1"/>
    </source>
</evidence>
<comment type="caution">
    <text evidence="2">The sequence shown here is derived from an EMBL/GenBank/DDBJ whole genome shotgun (WGS) entry which is preliminary data.</text>
</comment>
<dbReference type="AlphaFoldDB" id="A0A8I1AAA3"/>
<dbReference type="GO" id="GO:0003824">
    <property type="term" value="F:catalytic activity"/>
    <property type="evidence" value="ECO:0007669"/>
    <property type="project" value="UniProtKB-ARBA"/>
</dbReference>
<name>A0A8I1AAA3_THEIN</name>
<sequence length="250" mass="28812">MPPVSYAVDILPTQFHIVFQEENDASFMLLSGRELLKQEVCLRLLQECSERMKVNSLTVVASQFAKHYSFTVVVPALYAMSALNERLDFSPDNVRIQTTWQHQQLNMQLQLRDWKAQPMGEKNRKFLREQLLTSLFTHHIAPLWQQLHRLTGIPLSILWENLAGYIYWLYEAKLKEDDRVNPSLAQDDFHYLLSGAEAGLFREKVQPIGRYYAGAQAGVRKTCCLYYLASEDQVCCQNCPRLQQRGPAGG</sequence>
<dbReference type="Proteomes" id="UP000633619">
    <property type="component" value="Unassembled WGS sequence"/>
</dbReference>
<evidence type="ECO:0000259" key="1">
    <source>
        <dbReference type="Pfam" id="PF06276"/>
    </source>
</evidence>
<evidence type="ECO:0000313" key="3">
    <source>
        <dbReference type="Proteomes" id="UP000633619"/>
    </source>
</evidence>
<dbReference type="RefSeq" id="WP_181730761.1">
    <property type="nucleotide sequence ID" value="NZ_JACEIR010000001.1"/>
</dbReference>
<organism evidence="2 3">
    <name type="scientific">Thermoactinomyces intermedius</name>
    <dbReference type="NCBI Taxonomy" id="2024"/>
    <lineage>
        <taxon>Bacteria</taxon>
        <taxon>Bacillati</taxon>
        <taxon>Bacillota</taxon>
        <taxon>Bacilli</taxon>
        <taxon>Bacillales</taxon>
        <taxon>Thermoactinomycetaceae</taxon>
        <taxon>Thermoactinomyces</taxon>
    </lineage>
</organism>